<dbReference type="PANTHER" id="PTHR12743">
    <property type="entry name" value="CYTOCHROME C1 HEME LYASE"/>
    <property type="match status" value="1"/>
</dbReference>
<evidence type="ECO:0000256" key="3">
    <source>
        <dbReference type="ARBA" id="ARBA00022617"/>
    </source>
</evidence>
<evidence type="ECO:0000256" key="7">
    <source>
        <dbReference type="ARBA" id="ARBA00023128"/>
    </source>
</evidence>
<evidence type="ECO:0000256" key="5">
    <source>
        <dbReference type="ARBA" id="ARBA00022792"/>
    </source>
</evidence>
<protein>
    <recommendedName>
        <fullName evidence="10">Holocytochrome c-type synthase</fullName>
        <ecNumber evidence="10">4.4.1.17</ecNumber>
    </recommendedName>
</protein>
<dbReference type="EC" id="4.4.1.17" evidence="10"/>
<proteinExistence type="inferred from homology"/>
<dbReference type="EMBL" id="KV749031">
    <property type="protein sequence ID" value="OCL11502.1"/>
    <property type="molecule type" value="Genomic_DNA"/>
</dbReference>
<comment type="catalytic activity">
    <reaction evidence="10">
        <text>holo-[cytochrome c] = apo-[cytochrome c] + heme b</text>
        <dbReference type="Rhea" id="RHEA:22648"/>
        <dbReference type="Rhea" id="RHEA-COMP:10725"/>
        <dbReference type="Rhea" id="RHEA-COMP:10726"/>
        <dbReference type="ChEBI" id="CHEBI:29950"/>
        <dbReference type="ChEBI" id="CHEBI:60344"/>
        <dbReference type="ChEBI" id="CHEBI:83739"/>
        <dbReference type="EC" id="4.4.1.17"/>
    </reaction>
</comment>
<dbReference type="OrthoDB" id="1158011at2759"/>
<evidence type="ECO:0000313" key="12">
    <source>
        <dbReference type="EMBL" id="OCL11502.1"/>
    </source>
</evidence>
<evidence type="ECO:0000256" key="10">
    <source>
        <dbReference type="RuleBase" id="RU363130"/>
    </source>
</evidence>
<reference evidence="12 13" key="1">
    <citation type="journal article" date="2016" name="Nat. Commun.">
        <title>Ectomycorrhizal ecology is imprinted in the genome of the dominant symbiotic fungus Cenococcum geophilum.</title>
        <authorList>
            <consortium name="DOE Joint Genome Institute"/>
            <person name="Peter M."/>
            <person name="Kohler A."/>
            <person name="Ohm R.A."/>
            <person name="Kuo A."/>
            <person name="Krutzmann J."/>
            <person name="Morin E."/>
            <person name="Arend M."/>
            <person name="Barry K.W."/>
            <person name="Binder M."/>
            <person name="Choi C."/>
            <person name="Clum A."/>
            <person name="Copeland A."/>
            <person name="Grisel N."/>
            <person name="Haridas S."/>
            <person name="Kipfer T."/>
            <person name="LaButti K."/>
            <person name="Lindquist E."/>
            <person name="Lipzen A."/>
            <person name="Maire R."/>
            <person name="Meier B."/>
            <person name="Mihaltcheva S."/>
            <person name="Molinier V."/>
            <person name="Murat C."/>
            <person name="Poggeler S."/>
            <person name="Quandt C.A."/>
            <person name="Sperisen C."/>
            <person name="Tritt A."/>
            <person name="Tisserant E."/>
            <person name="Crous P.W."/>
            <person name="Henrissat B."/>
            <person name="Nehls U."/>
            <person name="Egli S."/>
            <person name="Spatafora J.W."/>
            <person name="Grigoriev I.V."/>
            <person name="Martin F.M."/>
        </authorList>
    </citation>
    <scope>NUCLEOTIDE SEQUENCE [LARGE SCALE GENOMIC DNA]</scope>
    <source>
        <strain evidence="12 13">CBS 207.34</strain>
    </source>
</reference>
<keyword evidence="7 10" id="KW-0496">Mitochondrion</keyword>
<dbReference type="AlphaFoldDB" id="A0A8E2F6L1"/>
<dbReference type="InterPro" id="IPR000511">
    <property type="entry name" value="Holocyt_c/c1_synthase"/>
</dbReference>
<evidence type="ECO:0000256" key="11">
    <source>
        <dbReference type="SAM" id="MobiDB-lite"/>
    </source>
</evidence>
<evidence type="ECO:0000256" key="6">
    <source>
        <dbReference type="ARBA" id="ARBA00023004"/>
    </source>
</evidence>
<accession>A0A8E2F6L1</accession>
<dbReference type="GO" id="GO:0046872">
    <property type="term" value="F:metal ion binding"/>
    <property type="evidence" value="ECO:0007669"/>
    <property type="project" value="UniProtKB-KW"/>
</dbReference>
<dbReference type="Proteomes" id="UP000250140">
    <property type="component" value="Unassembled WGS sequence"/>
</dbReference>
<evidence type="ECO:0000256" key="2">
    <source>
        <dbReference type="ARBA" id="ARBA00007255"/>
    </source>
</evidence>
<comment type="subcellular location">
    <subcellularLocation>
        <location evidence="1 10">Mitochondrion inner membrane</location>
    </subcellularLocation>
</comment>
<keyword evidence="8 10" id="KW-0472">Membrane</keyword>
<gene>
    <name evidence="12" type="ORF">AOQ84DRAFT_353018</name>
</gene>
<dbReference type="GO" id="GO:0005743">
    <property type="term" value="C:mitochondrial inner membrane"/>
    <property type="evidence" value="ECO:0007669"/>
    <property type="project" value="UniProtKB-SubCell"/>
</dbReference>
<name>A0A8E2F6L1_9PEZI</name>
<comment type="similarity">
    <text evidence="2 10">Belongs to the cytochrome c-type heme lyase family.</text>
</comment>
<keyword evidence="4 10" id="KW-0479">Metal-binding</keyword>
<feature type="compositionally biased region" description="Low complexity" evidence="11">
    <location>
        <begin position="8"/>
        <end position="20"/>
    </location>
</feature>
<organism evidence="12 13">
    <name type="scientific">Glonium stellatum</name>
    <dbReference type="NCBI Taxonomy" id="574774"/>
    <lineage>
        <taxon>Eukaryota</taxon>
        <taxon>Fungi</taxon>
        <taxon>Dikarya</taxon>
        <taxon>Ascomycota</taxon>
        <taxon>Pezizomycotina</taxon>
        <taxon>Dothideomycetes</taxon>
        <taxon>Pleosporomycetidae</taxon>
        <taxon>Gloniales</taxon>
        <taxon>Gloniaceae</taxon>
        <taxon>Glonium</taxon>
    </lineage>
</organism>
<keyword evidence="3 10" id="KW-0349">Heme</keyword>
<comment type="function">
    <text evidence="10">Lyase that catalyzes the covalent linking of the heme group to the cytochrome C apoprotein to produce the mature functional cytochrome.</text>
</comment>
<keyword evidence="9 10" id="KW-0456">Lyase</keyword>
<dbReference type="PANTHER" id="PTHR12743:SF3">
    <property type="entry name" value="HOLOCYTOCHROME-C SYNTHASE"/>
    <property type="match status" value="1"/>
</dbReference>
<keyword evidence="13" id="KW-1185">Reference proteome</keyword>
<feature type="region of interest" description="Disordered" evidence="11">
    <location>
        <begin position="1"/>
        <end position="76"/>
    </location>
</feature>
<evidence type="ECO:0000313" key="13">
    <source>
        <dbReference type="Proteomes" id="UP000250140"/>
    </source>
</evidence>
<feature type="non-terminal residue" evidence="12">
    <location>
        <position position="1"/>
    </location>
</feature>
<keyword evidence="5 10" id="KW-0999">Mitochondrion inner membrane</keyword>
<sequence>MGWFWADSTPSAAATAAAAPHPLLRSDAAPPPGCPMHKPSSSLKARLPEAASTPAGACPYVPPDVPTPASEPSKSSVFSKLNPLNNMPMHLSQKRAEGQTVTLPVERETSTIPKGDGGLWEYPSPQQMYNAMLRKGYTDTPQDAVESMVAVHNFLNEGAWAEIVEWERRFSQGLAHGWAQCRRGEEGSLASAALGPRWEDAEMEEPKLVRFMGRPGELTPKAQMLQLLSRVYPRKFESEPPFDRHDWFVKRCNREGMCKEVRYVIDYYSGPPEPTGEPVFYLDVRPAVDTPSAAVERLMRWGGDVWWRASGGSVREN</sequence>
<keyword evidence="6 10" id="KW-0408">Iron</keyword>
<dbReference type="GO" id="GO:0004408">
    <property type="term" value="F:holocytochrome-c synthase activity"/>
    <property type="evidence" value="ECO:0007669"/>
    <property type="project" value="UniProtKB-EC"/>
</dbReference>
<evidence type="ECO:0000256" key="8">
    <source>
        <dbReference type="ARBA" id="ARBA00023136"/>
    </source>
</evidence>
<dbReference type="Pfam" id="PF01265">
    <property type="entry name" value="Cyto_heme_lyase"/>
    <property type="match status" value="1"/>
</dbReference>
<evidence type="ECO:0000256" key="4">
    <source>
        <dbReference type="ARBA" id="ARBA00022723"/>
    </source>
</evidence>
<dbReference type="PROSITE" id="PS00822">
    <property type="entry name" value="CYTO_HEME_LYASE_2"/>
    <property type="match status" value="1"/>
</dbReference>
<evidence type="ECO:0000256" key="1">
    <source>
        <dbReference type="ARBA" id="ARBA00004273"/>
    </source>
</evidence>
<evidence type="ECO:0000256" key="9">
    <source>
        <dbReference type="ARBA" id="ARBA00023239"/>
    </source>
</evidence>